<organism evidence="2 3">
    <name type="scientific">Terfezia boudieri ATCC MYA-4762</name>
    <dbReference type="NCBI Taxonomy" id="1051890"/>
    <lineage>
        <taxon>Eukaryota</taxon>
        <taxon>Fungi</taxon>
        <taxon>Dikarya</taxon>
        <taxon>Ascomycota</taxon>
        <taxon>Pezizomycotina</taxon>
        <taxon>Pezizomycetes</taxon>
        <taxon>Pezizales</taxon>
        <taxon>Pezizaceae</taxon>
        <taxon>Terfezia</taxon>
    </lineage>
</organism>
<dbReference type="EMBL" id="ML121527">
    <property type="protein sequence ID" value="RPB29771.1"/>
    <property type="molecule type" value="Genomic_DNA"/>
</dbReference>
<evidence type="ECO:0000313" key="2">
    <source>
        <dbReference type="EMBL" id="RPB29771.1"/>
    </source>
</evidence>
<dbReference type="GO" id="GO:0030674">
    <property type="term" value="F:protein-macromolecule adaptor activity"/>
    <property type="evidence" value="ECO:0007669"/>
    <property type="project" value="TreeGrafter"/>
</dbReference>
<dbReference type="Proteomes" id="UP000267821">
    <property type="component" value="Unassembled WGS sequence"/>
</dbReference>
<dbReference type="PANTHER" id="PTHR28043">
    <property type="entry name" value="INCREASED RECOMBINATION CENTERS PROTEIN 6"/>
    <property type="match status" value="1"/>
</dbReference>
<dbReference type="PANTHER" id="PTHR28043:SF1">
    <property type="entry name" value="INCREASED RECOMBINATION CENTERS PROTEIN 6"/>
    <property type="match status" value="1"/>
</dbReference>
<sequence length="403" mass="43305">MSPPAIANPRRILLVGAPNSGKLTILKELTGSLPTTTQSQLSHAGLSHTLSLKTNYYEADIPIWVDEWIEEGPAAGSSVQPISTSTSKTEFTSRTTTGTSTTTITALTTSEATSDLPGPASWAKNYHNIESKPVLCVLGGFILCFRKPPLGTLASPLSIPETLIEAIRAVGSIIRACGSSWDGVALAVGMPSDGVIVGSPTGIDGVWAGEGSGSREEEEDVLSDLCQQSGFEYVDYEKKGRNEYGERQGVERVREALEANDWDNSGNDGDLGFDDDEVEDAADADAGVDERGVLGSVAGEFEQEMFGLRQAIERGGSSGGGLDGLFDGLEKDDDDDDGEERNEEGERKQVEDMERMMMKMATLRDLDGEDGEKVKRERRKLAQELLREIMMEGEVLEEGSGGR</sequence>
<dbReference type="InterPro" id="IPR034627">
    <property type="entry name" value="Irc6"/>
</dbReference>
<gene>
    <name evidence="2" type="ORF">L211DRAFT_854935</name>
</gene>
<feature type="region of interest" description="Disordered" evidence="1">
    <location>
        <begin position="313"/>
        <end position="355"/>
    </location>
</feature>
<dbReference type="STRING" id="1051890.A0A3N4MCV9"/>
<feature type="compositionally biased region" description="Low complexity" evidence="1">
    <location>
        <begin position="83"/>
        <end position="102"/>
    </location>
</feature>
<dbReference type="InParanoid" id="A0A3N4MCV9"/>
<evidence type="ECO:0000256" key="1">
    <source>
        <dbReference type="SAM" id="MobiDB-lite"/>
    </source>
</evidence>
<feature type="compositionally biased region" description="Acidic residues" evidence="1">
    <location>
        <begin position="330"/>
        <end position="343"/>
    </location>
</feature>
<name>A0A3N4MCV9_9PEZI</name>
<dbReference type="OrthoDB" id="10261384at2759"/>
<dbReference type="GO" id="GO:0016192">
    <property type="term" value="P:vesicle-mediated transport"/>
    <property type="evidence" value="ECO:0007669"/>
    <property type="project" value="InterPro"/>
</dbReference>
<feature type="compositionally biased region" description="Basic and acidic residues" evidence="1">
    <location>
        <begin position="344"/>
        <end position="355"/>
    </location>
</feature>
<dbReference type="Gene3D" id="3.40.50.11960">
    <property type="match status" value="1"/>
</dbReference>
<keyword evidence="3" id="KW-1185">Reference proteome</keyword>
<dbReference type="AlphaFoldDB" id="A0A3N4MCV9"/>
<evidence type="ECO:0000313" key="3">
    <source>
        <dbReference type="Proteomes" id="UP000267821"/>
    </source>
</evidence>
<feature type="region of interest" description="Disordered" evidence="1">
    <location>
        <begin position="76"/>
        <end position="102"/>
    </location>
</feature>
<accession>A0A3N4MCV9</accession>
<proteinExistence type="predicted"/>
<protein>
    <submittedName>
        <fullName evidence="2">Uncharacterized protein</fullName>
    </submittedName>
</protein>
<reference evidence="2 3" key="1">
    <citation type="journal article" date="2018" name="Nat. Ecol. Evol.">
        <title>Pezizomycetes genomes reveal the molecular basis of ectomycorrhizal truffle lifestyle.</title>
        <authorList>
            <person name="Murat C."/>
            <person name="Payen T."/>
            <person name="Noel B."/>
            <person name="Kuo A."/>
            <person name="Morin E."/>
            <person name="Chen J."/>
            <person name="Kohler A."/>
            <person name="Krizsan K."/>
            <person name="Balestrini R."/>
            <person name="Da Silva C."/>
            <person name="Montanini B."/>
            <person name="Hainaut M."/>
            <person name="Levati E."/>
            <person name="Barry K.W."/>
            <person name="Belfiori B."/>
            <person name="Cichocki N."/>
            <person name="Clum A."/>
            <person name="Dockter R.B."/>
            <person name="Fauchery L."/>
            <person name="Guy J."/>
            <person name="Iotti M."/>
            <person name="Le Tacon F."/>
            <person name="Lindquist E.A."/>
            <person name="Lipzen A."/>
            <person name="Malagnac F."/>
            <person name="Mello A."/>
            <person name="Molinier V."/>
            <person name="Miyauchi S."/>
            <person name="Poulain J."/>
            <person name="Riccioni C."/>
            <person name="Rubini A."/>
            <person name="Sitrit Y."/>
            <person name="Splivallo R."/>
            <person name="Traeger S."/>
            <person name="Wang M."/>
            <person name="Zifcakova L."/>
            <person name="Wipf D."/>
            <person name="Zambonelli A."/>
            <person name="Paolocci F."/>
            <person name="Nowrousian M."/>
            <person name="Ottonello S."/>
            <person name="Baldrian P."/>
            <person name="Spatafora J.W."/>
            <person name="Henrissat B."/>
            <person name="Nagy L.G."/>
            <person name="Aury J.M."/>
            <person name="Wincker P."/>
            <person name="Grigoriev I.V."/>
            <person name="Bonfante P."/>
            <person name="Martin F.M."/>
        </authorList>
    </citation>
    <scope>NUCLEOTIDE SEQUENCE [LARGE SCALE GENOMIC DNA]</scope>
    <source>
        <strain evidence="2 3">ATCC MYA-4762</strain>
    </source>
</reference>